<accession>A0A481ZEM1</accession>
<name>A0A481ZEM1_9VIRU</name>
<dbReference type="EMBL" id="MK500606">
    <property type="protein sequence ID" value="QBK93835.1"/>
    <property type="molecule type" value="Genomic_DNA"/>
</dbReference>
<proteinExistence type="predicted"/>
<reference evidence="1" key="1">
    <citation type="journal article" date="2019" name="MBio">
        <title>Virus Genomes from Deep Sea Sediments Expand the Ocean Megavirome and Support Independent Origins of Viral Gigantism.</title>
        <authorList>
            <person name="Backstrom D."/>
            <person name="Yutin N."/>
            <person name="Jorgensen S.L."/>
            <person name="Dharamshi J."/>
            <person name="Homa F."/>
            <person name="Zaremba-Niedwiedzka K."/>
            <person name="Spang A."/>
            <person name="Wolf Y.I."/>
            <person name="Koonin E.V."/>
            <person name="Ettema T.J."/>
        </authorList>
    </citation>
    <scope>NUCLEOTIDE SEQUENCE</scope>
</reference>
<organism evidence="1">
    <name type="scientific">Pithovirus LCPAC406</name>
    <dbReference type="NCBI Taxonomy" id="2506599"/>
    <lineage>
        <taxon>Viruses</taxon>
        <taxon>Pithoviruses</taxon>
    </lineage>
</organism>
<evidence type="ECO:0000313" key="1">
    <source>
        <dbReference type="EMBL" id="QBK93835.1"/>
    </source>
</evidence>
<protein>
    <submittedName>
        <fullName evidence="1">Uncharacterized protein</fullName>
    </submittedName>
</protein>
<sequence>MKKVFKIDLDKNNLDTTKMSSSFKLKEILRNYLLSYPHIERLKNNSSNNIISILRIEEKSKCANCDKRRANVDNMDVHTLKIWYYDNGFVSVNNPNEDVYYETFPIWCDWVCDVCFDTTDVGKQWECIWLKDKGFTLNNILNSEEKEIMTKNFKVAY</sequence>
<gene>
    <name evidence="1" type="ORF">LCPAC406_01490</name>
</gene>